<sequence>MNEVIGMKMKTGFIYSEDFLYHNADPKIPHYESSDRLLVCINKLRQTSYFNSLFFPEMKKVPSEFFHEIHSSTHLQKIERSKGKRGYFDSDTPFTEKSWIAAYSAANSGITLADALLSGTIKNGFSLLRPPGHHAEHNQIMGFCMLNNVAITARYLQKNGFKKIFIIDWDVHHGNGTQEIFYQDPNVFYLSIHQFPFYPMTGLSSETGKNEGIGTTKNIPMQANSDSQAYIQKFKEVVIPTMEHFGPDVVLISAGFDAHKEDPLGGMNITTKGFEDLTKIVLESADKICGGKVLSFLEGGYNLTALSESVEAHVAVFNFFLKKPQKKFNYNH</sequence>
<evidence type="ECO:0000313" key="3">
    <source>
        <dbReference type="EMBL" id="EMY14155.1"/>
    </source>
</evidence>
<dbReference type="CDD" id="cd09992">
    <property type="entry name" value="HDAC_classII"/>
    <property type="match status" value="1"/>
</dbReference>
<evidence type="ECO:0000259" key="2">
    <source>
        <dbReference type="Pfam" id="PF00850"/>
    </source>
</evidence>
<comment type="similarity">
    <text evidence="1">Belongs to the histone deacetylase family.</text>
</comment>
<dbReference type="InterPro" id="IPR000286">
    <property type="entry name" value="HDACs"/>
</dbReference>
<dbReference type="AlphaFoldDB" id="N1UDN2"/>
<dbReference type="GO" id="GO:0004407">
    <property type="term" value="F:histone deacetylase activity"/>
    <property type="evidence" value="ECO:0007669"/>
    <property type="project" value="TreeGrafter"/>
</dbReference>
<evidence type="ECO:0000256" key="1">
    <source>
        <dbReference type="ARBA" id="ARBA00005947"/>
    </source>
</evidence>
<proteinExistence type="inferred from homology"/>
<name>N1UDN2_9LEPT</name>
<organism evidence="3 4">
    <name type="scientific">Leptospira weilii str. Ecochallenge</name>
    <dbReference type="NCBI Taxonomy" id="1049986"/>
    <lineage>
        <taxon>Bacteria</taxon>
        <taxon>Pseudomonadati</taxon>
        <taxon>Spirochaetota</taxon>
        <taxon>Spirochaetia</taxon>
        <taxon>Leptospirales</taxon>
        <taxon>Leptospiraceae</taxon>
        <taxon>Leptospira</taxon>
    </lineage>
</organism>
<dbReference type="PANTHER" id="PTHR10625">
    <property type="entry name" value="HISTONE DEACETYLASE HDAC1-RELATED"/>
    <property type="match status" value="1"/>
</dbReference>
<dbReference type="Gene3D" id="3.40.800.20">
    <property type="entry name" value="Histone deacetylase domain"/>
    <property type="match status" value="1"/>
</dbReference>
<reference evidence="3 4" key="1">
    <citation type="submission" date="2013-02" db="EMBL/GenBank/DDBJ databases">
        <authorList>
            <person name="Harkins D.M."/>
            <person name="Durkin A.S."/>
            <person name="Brinkac L.M."/>
            <person name="Haft D.H."/>
            <person name="Selengut J.D."/>
            <person name="Sanka R."/>
            <person name="DePew J."/>
            <person name="Purushe J."/>
            <person name="Haake D.A."/>
            <person name="Matsunaga J."/>
            <person name="Vinetz J.M."/>
            <person name="Sutton G.G."/>
            <person name="Nierman W.C."/>
            <person name="Fouts D.E."/>
        </authorList>
    </citation>
    <scope>NUCLEOTIDE SEQUENCE [LARGE SCALE GENOMIC DNA]</scope>
    <source>
        <strain evidence="3 4">Ecochallenge</strain>
    </source>
</reference>
<dbReference type="InterPro" id="IPR037138">
    <property type="entry name" value="His_deacetylse_dom_sf"/>
</dbReference>
<dbReference type="PANTHER" id="PTHR10625:SF10">
    <property type="entry name" value="HISTONE DEACETYLASE HDAC1"/>
    <property type="match status" value="1"/>
</dbReference>
<comment type="caution">
    <text evidence="3">The sequence shown here is derived from an EMBL/GenBank/DDBJ whole genome shotgun (WGS) entry which is preliminary data.</text>
</comment>
<gene>
    <name evidence="3" type="ORF">LEP1GSC043_0274</name>
</gene>
<dbReference type="PRINTS" id="PR01270">
    <property type="entry name" value="HDASUPER"/>
</dbReference>
<dbReference type="Pfam" id="PF00850">
    <property type="entry name" value="Hist_deacetyl"/>
    <property type="match status" value="1"/>
</dbReference>
<protein>
    <submittedName>
        <fullName evidence="3">Histone deacetylase family protein</fullName>
    </submittedName>
</protein>
<evidence type="ECO:0000313" key="4">
    <source>
        <dbReference type="Proteomes" id="UP000012249"/>
    </source>
</evidence>
<dbReference type="SUPFAM" id="SSF52768">
    <property type="entry name" value="Arginase/deacetylase"/>
    <property type="match status" value="1"/>
</dbReference>
<dbReference type="EMBL" id="AHMI02000190">
    <property type="protein sequence ID" value="EMY14155.1"/>
    <property type="molecule type" value="Genomic_DNA"/>
</dbReference>
<dbReference type="InterPro" id="IPR023801">
    <property type="entry name" value="His_deacetylse_dom"/>
</dbReference>
<feature type="domain" description="Histone deacetylase" evidence="2">
    <location>
        <begin position="30"/>
        <end position="316"/>
    </location>
</feature>
<dbReference type="Proteomes" id="UP000012249">
    <property type="component" value="Unassembled WGS sequence"/>
</dbReference>
<accession>N1UDN2</accession>
<dbReference type="InterPro" id="IPR023696">
    <property type="entry name" value="Ureohydrolase_dom_sf"/>
</dbReference>
<dbReference type="GO" id="GO:0040029">
    <property type="term" value="P:epigenetic regulation of gene expression"/>
    <property type="evidence" value="ECO:0007669"/>
    <property type="project" value="TreeGrafter"/>
</dbReference>